<keyword evidence="2" id="KW-0614">Plasmid</keyword>
<accession>A0A5B8G2W6</accession>
<dbReference type="PANTHER" id="PTHR33375:SF1">
    <property type="entry name" value="CHROMOSOME-PARTITIONING PROTEIN PARB-RELATED"/>
    <property type="match status" value="1"/>
</dbReference>
<geneLocation type="plasmid" evidence="3">
    <name>pd4m1f</name>
</geneLocation>
<evidence type="ECO:0000256" key="1">
    <source>
        <dbReference type="SAM" id="MobiDB-lite"/>
    </source>
</evidence>
<gene>
    <name evidence="2" type="ORF">FDP22_24100</name>
</gene>
<dbReference type="SUPFAM" id="SSF109709">
    <property type="entry name" value="KorB DNA-binding domain-like"/>
    <property type="match status" value="1"/>
</dbReference>
<proteinExistence type="predicted"/>
<protein>
    <submittedName>
        <fullName evidence="2">Uncharacterized protein</fullName>
    </submittedName>
</protein>
<dbReference type="EMBL" id="CP040824">
    <property type="protein sequence ID" value="QDL94945.1"/>
    <property type="molecule type" value="Genomic_DNA"/>
</dbReference>
<name>A0A5B8G2W6_9RHOB</name>
<dbReference type="Gene3D" id="3.90.1530.30">
    <property type="match status" value="1"/>
</dbReference>
<dbReference type="CDD" id="cd16405">
    <property type="entry name" value="RepB_like_N"/>
    <property type="match status" value="1"/>
</dbReference>
<dbReference type="OrthoDB" id="7812542at2"/>
<dbReference type="GO" id="GO:0005694">
    <property type="term" value="C:chromosome"/>
    <property type="evidence" value="ECO:0007669"/>
    <property type="project" value="TreeGrafter"/>
</dbReference>
<keyword evidence="3" id="KW-1185">Reference proteome</keyword>
<dbReference type="Gene3D" id="1.10.10.2830">
    <property type="match status" value="1"/>
</dbReference>
<feature type="region of interest" description="Disordered" evidence="1">
    <location>
        <begin position="1"/>
        <end position="26"/>
    </location>
</feature>
<dbReference type="Proteomes" id="UP000305888">
    <property type="component" value="Plasmid pD4M1F"/>
</dbReference>
<dbReference type="InterPro" id="IPR050336">
    <property type="entry name" value="Chromosome_partition/occlusion"/>
</dbReference>
<dbReference type="AlphaFoldDB" id="A0A5B8G2W6"/>
<sequence length="304" mass="33303">MPRKRKLDATIPEDHATPLPEDTPRGAMGGMWAGSAMNLLRKRIETTHGSLVEGILNGTVALELSPEQIEDVAGSDRVGDWAGDEAFDALVANMKRRGQTQPIRVRPRDPDWSPDADDPLRTGDVFVVQSGRRRIEACRRLGRKVIAILSTERGDAALADLEERFHENTMRQNLSGFEELLSVGLIAESLRDLSQEDIAGRLGVSQNDISLGLSCVNLRDRILAEVDVATTPKRAYRAIIPRLRRGESLAPPPTPQGAKGAFTAGGLRVEVESAKSGLVLKVRGAQLPERDLDRLAERVAQLFR</sequence>
<evidence type="ECO:0000313" key="2">
    <source>
        <dbReference type="EMBL" id="QDL94945.1"/>
    </source>
</evidence>
<dbReference type="GO" id="GO:0007059">
    <property type="term" value="P:chromosome segregation"/>
    <property type="evidence" value="ECO:0007669"/>
    <property type="project" value="TreeGrafter"/>
</dbReference>
<dbReference type="KEGG" id="ppru:FDP22_24100"/>
<dbReference type="InterPro" id="IPR037972">
    <property type="entry name" value="RepB_N"/>
</dbReference>
<evidence type="ECO:0000313" key="3">
    <source>
        <dbReference type="Proteomes" id="UP000305888"/>
    </source>
</evidence>
<dbReference type="SUPFAM" id="SSF110849">
    <property type="entry name" value="ParB/Sulfiredoxin"/>
    <property type="match status" value="1"/>
</dbReference>
<organism evidence="2 3">
    <name type="scientific">Paroceanicella profunda</name>
    <dbReference type="NCBI Taxonomy" id="2579971"/>
    <lineage>
        <taxon>Bacteria</taxon>
        <taxon>Pseudomonadati</taxon>
        <taxon>Pseudomonadota</taxon>
        <taxon>Alphaproteobacteria</taxon>
        <taxon>Rhodobacterales</taxon>
        <taxon>Paracoccaceae</taxon>
        <taxon>Paroceanicella</taxon>
    </lineage>
</organism>
<dbReference type="RefSeq" id="WP_138579392.1">
    <property type="nucleotide sequence ID" value="NZ_CP040824.1"/>
</dbReference>
<reference evidence="2 3" key="1">
    <citation type="submission" date="2019-06" db="EMBL/GenBank/DDBJ databases">
        <title>Genome sequence of Rhodobacteraceae bacterium D4M1.</title>
        <authorList>
            <person name="Cao J."/>
        </authorList>
    </citation>
    <scope>NUCLEOTIDE SEQUENCE [LARGE SCALE GENOMIC DNA]</scope>
    <source>
        <strain evidence="2 3">D4M1</strain>
        <plasmid evidence="3">pd4m1f</plasmid>
    </source>
</reference>
<feature type="region of interest" description="Disordered" evidence="1">
    <location>
        <begin position="98"/>
        <end position="117"/>
    </location>
</feature>
<dbReference type="InterPro" id="IPR036086">
    <property type="entry name" value="ParB/Sulfiredoxin_sf"/>
</dbReference>
<dbReference type="PANTHER" id="PTHR33375">
    <property type="entry name" value="CHROMOSOME-PARTITIONING PROTEIN PARB-RELATED"/>
    <property type="match status" value="1"/>
</dbReference>